<evidence type="ECO:0000313" key="2">
    <source>
        <dbReference type="EMBL" id="VEU70084.1"/>
    </source>
</evidence>
<dbReference type="Proteomes" id="UP000290815">
    <property type="component" value="Chromosome"/>
</dbReference>
<dbReference type="PANTHER" id="PTHR33434:SF2">
    <property type="entry name" value="FATTY ACID-BINDING PROTEIN TM_1468"/>
    <property type="match status" value="1"/>
</dbReference>
<evidence type="ECO:0000313" key="3">
    <source>
        <dbReference type="Proteomes" id="UP000290815"/>
    </source>
</evidence>
<dbReference type="SUPFAM" id="SSF82549">
    <property type="entry name" value="DAK1/DegV-like"/>
    <property type="match status" value="1"/>
</dbReference>
<dbReference type="NCBIfam" id="TIGR00762">
    <property type="entry name" value="DegV"/>
    <property type="match status" value="1"/>
</dbReference>
<dbReference type="InterPro" id="IPR003797">
    <property type="entry name" value="DegV"/>
</dbReference>
<sequence>MKKIAIVIDSSSGLTEKEVQQKGWFFLPLLVFIDDKKFQDGVDLDAQNLFDHFTINSDSAKTSATPIGIVEEKFKSLSKEYDDVIVFPISMELSSQFSILKTVAEKYPNIHIVKSIYIAALIPLKVIECLEYIENGLTVEQAIKKVEEWSEDWKITLMPKYNDYLVKGGRLHPAAATIAKLLKIVPMISFYKGQLLKESKGRVFQKTVLNSIDEKFKGERNLSKFDCILLHSNNPEIDFFADYIKEKYKINPIIKNIPNVVSIHTGPEAVVVIKVPKLSQKQRELF</sequence>
<dbReference type="InterPro" id="IPR050270">
    <property type="entry name" value="DegV_domain_contain"/>
</dbReference>
<evidence type="ECO:0000256" key="1">
    <source>
        <dbReference type="ARBA" id="ARBA00023121"/>
    </source>
</evidence>
<proteinExistence type="predicted"/>
<gene>
    <name evidence="2" type="primary">MCYN0013</name>
    <name evidence="2" type="ORF">NCTC10194_00079</name>
</gene>
<accession>A0A449AU84</accession>
<dbReference type="PANTHER" id="PTHR33434">
    <property type="entry name" value="DEGV DOMAIN-CONTAINING PROTEIN DR_1986-RELATED"/>
    <property type="match status" value="1"/>
</dbReference>
<dbReference type="RefSeq" id="WP_027333689.1">
    <property type="nucleotide sequence ID" value="NZ_LR215024.1"/>
</dbReference>
<dbReference type="InterPro" id="IPR043168">
    <property type="entry name" value="DegV_C"/>
</dbReference>
<dbReference type="KEGG" id="mgly:NCTC10194_00079"/>
<dbReference type="Gene3D" id="3.40.50.10170">
    <property type="match status" value="1"/>
</dbReference>
<protein>
    <submittedName>
        <fullName evidence="2">Fatty acid-binding protein DegV-like protein</fullName>
    </submittedName>
</protein>
<dbReference type="AlphaFoldDB" id="A0A449AU84"/>
<name>A0A449AU84_9BACT</name>
<dbReference type="PROSITE" id="PS51482">
    <property type="entry name" value="DEGV"/>
    <property type="match status" value="1"/>
</dbReference>
<dbReference type="GO" id="GO:0008289">
    <property type="term" value="F:lipid binding"/>
    <property type="evidence" value="ECO:0007669"/>
    <property type="project" value="UniProtKB-KW"/>
</dbReference>
<dbReference type="Gene3D" id="3.30.1180.10">
    <property type="match status" value="1"/>
</dbReference>
<organism evidence="2 3">
    <name type="scientific">Mycoplasmopsis glycophila</name>
    <dbReference type="NCBI Taxonomy" id="171285"/>
    <lineage>
        <taxon>Bacteria</taxon>
        <taxon>Bacillati</taxon>
        <taxon>Mycoplasmatota</taxon>
        <taxon>Mycoplasmoidales</taxon>
        <taxon>Metamycoplasmataceae</taxon>
        <taxon>Mycoplasmopsis</taxon>
    </lineage>
</organism>
<dbReference type="EMBL" id="LR215024">
    <property type="protein sequence ID" value="VEU70084.1"/>
    <property type="molecule type" value="Genomic_DNA"/>
</dbReference>
<keyword evidence="3" id="KW-1185">Reference proteome</keyword>
<dbReference type="Pfam" id="PF02645">
    <property type="entry name" value="DegV"/>
    <property type="match status" value="1"/>
</dbReference>
<reference evidence="2 3" key="1">
    <citation type="submission" date="2019-01" db="EMBL/GenBank/DDBJ databases">
        <authorList>
            <consortium name="Pathogen Informatics"/>
        </authorList>
    </citation>
    <scope>NUCLEOTIDE SEQUENCE [LARGE SCALE GENOMIC DNA]</scope>
    <source>
        <strain evidence="2 3">NCTC10194</strain>
    </source>
</reference>
<keyword evidence="1" id="KW-0446">Lipid-binding</keyword>